<dbReference type="Pfam" id="PF02371">
    <property type="entry name" value="Transposase_20"/>
    <property type="match status" value="1"/>
</dbReference>
<evidence type="ECO:0000313" key="2">
    <source>
        <dbReference type="EMBL" id="ARW12088.1"/>
    </source>
</evidence>
<reference evidence="2 3" key="1">
    <citation type="submission" date="2017-05" db="EMBL/GenBank/DDBJ databases">
        <title>Genome sequence of Acetobacter pasteurianus subsp. ascendens strain SRCM101447.</title>
        <authorList>
            <person name="Cho S.H."/>
        </authorList>
    </citation>
    <scope>NUCLEOTIDE SEQUENCE [LARGE SCALE GENOMIC DNA]</scope>
    <source>
        <strain evidence="2 3">SRCM101447</strain>
        <plasmid evidence="3">Plasmid pap1447-1 sequence</plasmid>
    </source>
</reference>
<dbReference type="InterPro" id="IPR047650">
    <property type="entry name" value="Transpos_IS110"/>
</dbReference>
<dbReference type="NCBIfam" id="NF033542">
    <property type="entry name" value="transpos_IS110"/>
    <property type="match status" value="1"/>
</dbReference>
<feature type="domain" description="Transposase IS116/IS110/IS902 C-terminal" evidence="1">
    <location>
        <begin position="123"/>
        <end position="204"/>
    </location>
</feature>
<dbReference type="EMBL" id="CP021525">
    <property type="protein sequence ID" value="ARW12088.1"/>
    <property type="molecule type" value="Genomic_DNA"/>
</dbReference>
<dbReference type="GO" id="GO:0004803">
    <property type="term" value="F:transposase activity"/>
    <property type="evidence" value="ECO:0007669"/>
    <property type="project" value="InterPro"/>
</dbReference>
<protein>
    <submittedName>
        <fullName evidence="2">Transposase for insertion sequence element IS1328</fullName>
    </submittedName>
</protein>
<proteinExistence type="predicted"/>
<sequence length="270" mass="29803">MISRAGHDVRLVPPDRVKPFVKKGKKNDAVDAAAICMAASHPDTMFVPIKSEEQQGVLSLHSTRALLVKQQTMLSNALRALASEFGLIAPLGTRHLPELMTKIEISADLPATMKRSAKNDDDARRLMTIPGVGPITASLIVASVADIGSFASARHFAAWLGLVPRQYSTGGKTRLRRITKTGNRQIRPLLVLGATAMLHRAQKWDALRVSGYANSWRVVQGVWQQLHLPIKWLVSSGRCCHVKRSIVRLVSVFQQADLYQQNDGHRSLLR</sequence>
<dbReference type="GO" id="GO:0003677">
    <property type="term" value="F:DNA binding"/>
    <property type="evidence" value="ECO:0007669"/>
    <property type="project" value="InterPro"/>
</dbReference>
<keyword evidence="2" id="KW-0614">Plasmid</keyword>
<dbReference type="Proteomes" id="UP000195633">
    <property type="component" value="Plasmid pAP1447-1"/>
</dbReference>
<name>A0A1Y0V8T8_9PROT</name>
<evidence type="ECO:0000259" key="1">
    <source>
        <dbReference type="Pfam" id="PF02371"/>
    </source>
</evidence>
<accession>A0A1Y0V8T8</accession>
<dbReference type="InterPro" id="IPR003346">
    <property type="entry name" value="Transposase_20"/>
</dbReference>
<dbReference type="GO" id="GO:0006313">
    <property type="term" value="P:DNA transposition"/>
    <property type="evidence" value="ECO:0007669"/>
    <property type="project" value="InterPro"/>
</dbReference>
<geneLocation type="plasmid" evidence="3">
    <name>pap1447-1 sequence</name>
</geneLocation>
<dbReference type="PANTHER" id="PTHR33055">
    <property type="entry name" value="TRANSPOSASE FOR INSERTION SEQUENCE ELEMENT IS1111A"/>
    <property type="match status" value="1"/>
</dbReference>
<dbReference type="AlphaFoldDB" id="A0A1Y0V8T8"/>
<dbReference type="PANTHER" id="PTHR33055:SF3">
    <property type="entry name" value="PUTATIVE TRANSPOSASE FOR IS117-RELATED"/>
    <property type="match status" value="1"/>
</dbReference>
<evidence type="ECO:0000313" key="3">
    <source>
        <dbReference type="Proteomes" id="UP000195633"/>
    </source>
</evidence>
<gene>
    <name evidence="2" type="ORF">S101447_03051</name>
</gene>
<organism evidence="2 3">
    <name type="scientific">Acetobacter ascendens</name>
    <dbReference type="NCBI Taxonomy" id="481146"/>
    <lineage>
        <taxon>Bacteria</taxon>
        <taxon>Pseudomonadati</taxon>
        <taxon>Pseudomonadota</taxon>
        <taxon>Alphaproteobacteria</taxon>
        <taxon>Acetobacterales</taxon>
        <taxon>Acetobacteraceae</taxon>
        <taxon>Acetobacter</taxon>
    </lineage>
</organism>